<reference evidence="2" key="1">
    <citation type="submission" date="2022-08" db="EMBL/GenBank/DDBJ databases">
        <authorList>
            <person name="Dale J.L."/>
        </authorList>
    </citation>
    <scope>NUCLEOTIDE SEQUENCE</scope>
    <source>
        <strain evidence="2">2022EL-00758</strain>
    </source>
</reference>
<evidence type="ECO:0000313" key="2">
    <source>
        <dbReference type="EMBL" id="MCY0791045.1"/>
    </source>
</evidence>
<dbReference type="InterPro" id="IPR013783">
    <property type="entry name" value="Ig-like_fold"/>
</dbReference>
<comment type="caution">
    <text evidence="2">The sequence shown here is derived from an EMBL/GenBank/DDBJ whole genome shotgun (WGS) entry which is preliminary data.</text>
</comment>
<dbReference type="EMBL" id="JAPNMI010000008">
    <property type="protein sequence ID" value="MCY0791045.1"/>
    <property type="molecule type" value="Genomic_DNA"/>
</dbReference>
<feature type="domain" description="Pili assembly chaperone N-terminal" evidence="1">
    <location>
        <begin position="21"/>
        <end position="147"/>
    </location>
</feature>
<dbReference type="Gene3D" id="2.60.40.10">
    <property type="entry name" value="Immunoglobulins"/>
    <property type="match status" value="1"/>
</dbReference>
<dbReference type="AlphaFoldDB" id="A0A9Q4CPI7"/>
<dbReference type="InterPro" id="IPR008962">
    <property type="entry name" value="PapD-like_sf"/>
</dbReference>
<gene>
    <name evidence="2" type="ORF">N0392_15285</name>
</gene>
<dbReference type="RefSeq" id="WP_260250351.1">
    <property type="nucleotide sequence ID" value="NZ_JALMEJ010000022.1"/>
</dbReference>
<name>A0A9Q4CPI7_MORMO</name>
<dbReference type="GO" id="GO:0071555">
    <property type="term" value="P:cell wall organization"/>
    <property type="evidence" value="ECO:0007669"/>
    <property type="project" value="InterPro"/>
</dbReference>
<dbReference type="GO" id="GO:0030288">
    <property type="term" value="C:outer membrane-bounded periplasmic space"/>
    <property type="evidence" value="ECO:0007669"/>
    <property type="project" value="InterPro"/>
</dbReference>
<dbReference type="Pfam" id="PF00345">
    <property type="entry name" value="PapD_N"/>
    <property type="match status" value="1"/>
</dbReference>
<proteinExistence type="predicted"/>
<dbReference type="Proteomes" id="UP001076655">
    <property type="component" value="Unassembled WGS sequence"/>
</dbReference>
<dbReference type="SUPFAM" id="SSF49354">
    <property type="entry name" value="PapD-like"/>
    <property type="match status" value="1"/>
</dbReference>
<sequence>MLRYLTFIIALGTVSLPAAAIYIGNITFTLPSDQNFTSKNVLNNNQSARIYQVSIIGIDSPGESETRTRPADGELLYAPKAMALSAGQSDYFKFFYHGPQDDKERYYRVSFREIPPENRAGQNTTGGKINIAPVIIMDSILVVRPRKIHFSYDWDKKNHTLTNNGNTYFKILLKNGCHSSEENSDSYYLRPGEVLRSPALQRSGEKYILYNEKFISLSEECNK</sequence>
<evidence type="ECO:0000259" key="1">
    <source>
        <dbReference type="Pfam" id="PF00345"/>
    </source>
</evidence>
<organism evidence="2 3">
    <name type="scientific">Morganella morganii</name>
    <name type="common">Proteus morganii</name>
    <dbReference type="NCBI Taxonomy" id="582"/>
    <lineage>
        <taxon>Bacteria</taxon>
        <taxon>Pseudomonadati</taxon>
        <taxon>Pseudomonadota</taxon>
        <taxon>Gammaproteobacteria</taxon>
        <taxon>Enterobacterales</taxon>
        <taxon>Morganellaceae</taxon>
        <taxon>Morganella</taxon>
    </lineage>
</organism>
<protein>
    <submittedName>
        <fullName evidence="2">Fimbria/pilus periplasmic chaperone</fullName>
    </submittedName>
</protein>
<evidence type="ECO:0000313" key="3">
    <source>
        <dbReference type="Proteomes" id="UP001076655"/>
    </source>
</evidence>
<dbReference type="InterPro" id="IPR016147">
    <property type="entry name" value="Pili_assmbl_chaperone_N"/>
</dbReference>
<accession>A0A9Q4CPI7</accession>